<accession>A0A5N3W204</accession>
<organism evidence="5 6">
    <name type="scientific">Muntiacus reevesi</name>
    <name type="common">Reeves' muntjac</name>
    <name type="synonym">Cervus reevesi</name>
    <dbReference type="NCBI Taxonomy" id="9886"/>
    <lineage>
        <taxon>Eukaryota</taxon>
        <taxon>Metazoa</taxon>
        <taxon>Chordata</taxon>
        <taxon>Craniata</taxon>
        <taxon>Vertebrata</taxon>
        <taxon>Euteleostomi</taxon>
        <taxon>Mammalia</taxon>
        <taxon>Eutheria</taxon>
        <taxon>Laurasiatheria</taxon>
        <taxon>Artiodactyla</taxon>
        <taxon>Ruminantia</taxon>
        <taxon>Pecora</taxon>
        <taxon>Cervidae</taxon>
        <taxon>Muntiacinae</taxon>
        <taxon>Muntiacus</taxon>
    </lineage>
</organism>
<dbReference type="EMBL" id="VCEB01000020">
    <property type="protein sequence ID" value="KAB0355590.1"/>
    <property type="molecule type" value="Genomic_DNA"/>
</dbReference>
<gene>
    <name evidence="5" type="ORF">FD755_021531</name>
</gene>
<dbReference type="AlphaFoldDB" id="A0A5N3W204"/>
<evidence type="ECO:0000256" key="3">
    <source>
        <dbReference type="ARBA" id="ARBA00023274"/>
    </source>
</evidence>
<keyword evidence="6" id="KW-1185">Reference proteome</keyword>
<reference evidence="5 6" key="1">
    <citation type="submission" date="2019-06" db="EMBL/GenBank/DDBJ databases">
        <title>Discovery of a novel chromosome fission-fusion reversal in muntjac.</title>
        <authorList>
            <person name="Mudd A.B."/>
            <person name="Bredeson J.V."/>
            <person name="Baum R."/>
            <person name="Hockemeyer D."/>
            <person name="Rokhsar D.S."/>
        </authorList>
    </citation>
    <scope>NUCLEOTIDE SEQUENCE [LARGE SCALE GENOMIC DNA]</scope>
    <source>
        <strain evidence="5">UCam_UCB_Mr</strain>
        <tissue evidence="5">Fibroblast cell line</tissue>
    </source>
</reference>
<keyword evidence="2" id="KW-0689">Ribosomal protein</keyword>
<dbReference type="PANTHER" id="PTHR11830">
    <property type="entry name" value="40S RIBOSOMAL PROTEIN S3A"/>
    <property type="match status" value="1"/>
</dbReference>
<feature type="compositionally biased region" description="Basic residues" evidence="4">
    <location>
        <begin position="1"/>
        <end position="21"/>
    </location>
</feature>
<dbReference type="SMART" id="SM01397">
    <property type="entry name" value="Ribosomal_S3Ae"/>
    <property type="match status" value="1"/>
</dbReference>
<keyword evidence="1" id="KW-0963">Cytoplasm</keyword>
<evidence type="ECO:0000256" key="2">
    <source>
        <dbReference type="ARBA" id="ARBA00022980"/>
    </source>
</evidence>
<sequence length="187" mass="20804">MAVVKNKHHTKGGKKGAKKKMATGTQGTKIASDGLKGYIFEVSFADLQNDEVAFRKFKPITEDTMIEAHIDVKTTSGYLLHLFCVGFTEKCNSQIWKTTYAQHQGANDLKEVVGKLIPNSIGKDIEKTCQSIYLLHDIFFRKVKVLKNAKCSSSGKVTGHETGAKGEQVQECLKCSLLMTRNKRSYL</sequence>
<protein>
    <recommendedName>
        <fullName evidence="7">40S ribosomal protein S3a</fullName>
    </recommendedName>
</protein>
<comment type="caution">
    <text evidence="5">The sequence shown here is derived from an EMBL/GenBank/DDBJ whole genome shotgun (WGS) entry which is preliminary data.</text>
</comment>
<keyword evidence="3" id="KW-0687">Ribonucleoprotein</keyword>
<dbReference type="Pfam" id="PF01015">
    <property type="entry name" value="Ribosomal_S3Ae"/>
    <property type="match status" value="1"/>
</dbReference>
<evidence type="ECO:0000256" key="1">
    <source>
        <dbReference type="ARBA" id="ARBA00022490"/>
    </source>
</evidence>
<dbReference type="Proteomes" id="UP000326062">
    <property type="component" value="Chromosome 14"/>
</dbReference>
<name>A0A5N3W204_MUNRE</name>
<dbReference type="InterPro" id="IPR001593">
    <property type="entry name" value="Ribosomal_eS1"/>
</dbReference>
<proteinExistence type="predicted"/>
<feature type="region of interest" description="Disordered" evidence="4">
    <location>
        <begin position="1"/>
        <end position="24"/>
    </location>
</feature>
<dbReference type="GO" id="GO:0006412">
    <property type="term" value="P:translation"/>
    <property type="evidence" value="ECO:0007669"/>
    <property type="project" value="InterPro"/>
</dbReference>
<evidence type="ECO:0000256" key="4">
    <source>
        <dbReference type="SAM" id="MobiDB-lite"/>
    </source>
</evidence>
<dbReference type="GO" id="GO:1990904">
    <property type="term" value="C:ribonucleoprotein complex"/>
    <property type="evidence" value="ECO:0007669"/>
    <property type="project" value="UniProtKB-KW"/>
</dbReference>
<dbReference type="GO" id="GO:0005840">
    <property type="term" value="C:ribosome"/>
    <property type="evidence" value="ECO:0007669"/>
    <property type="project" value="UniProtKB-KW"/>
</dbReference>
<dbReference type="GO" id="GO:0003735">
    <property type="term" value="F:structural constituent of ribosome"/>
    <property type="evidence" value="ECO:0007669"/>
    <property type="project" value="InterPro"/>
</dbReference>
<evidence type="ECO:0000313" key="6">
    <source>
        <dbReference type="Proteomes" id="UP000326062"/>
    </source>
</evidence>
<evidence type="ECO:0008006" key="7">
    <source>
        <dbReference type="Google" id="ProtNLM"/>
    </source>
</evidence>
<evidence type="ECO:0000313" key="5">
    <source>
        <dbReference type="EMBL" id="KAB0355590.1"/>
    </source>
</evidence>